<sequence>MEYMEIKQEILDRIIKSEDETITENVDLVYEFLSGQVSEFLIKTKNNNHNSYGMKHRIERILGVYVSNLDVKYCMELLVIRSWTCGINCYYPISERWYKRMGKLADENWNQKQK</sequence>
<dbReference type="RefSeq" id="WP_317050040.1">
    <property type="nucleotide sequence ID" value="NZ_CAMRXE010000300.1"/>
</dbReference>
<name>A0AAD1YC40_9CLOT</name>
<accession>A0AAD1YC40</accession>
<comment type="caution">
    <text evidence="1">The sequence shown here is derived from an EMBL/GenBank/DDBJ whole genome shotgun (WGS) entry which is preliminary data.</text>
</comment>
<evidence type="ECO:0000313" key="2">
    <source>
        <dbReference type="Proteomes" id="UP001189143"/>
    </source>
</evidence>
<reference evidence="1" key="1">
    <citation type="submission" date="2022-10" db="EMBL/GenBank/DDBJ databases">
        <authorList>
            <person name="Aires J."/>
            <person name="Mesa V."/>
        </authorList>
    </citation>
    <scope>NUCLEOTIDE SEQUENCE</scope>
    <source>
        <strain evidence="1">Clostridium neonatale JD116</strain>
    </source>
</reference>
<organism evidence="1 2">
    <name type="scientific">Clostridium neonatale</name>
    <dbReference type="NCBI Taxonomy" id="137838"/>
    <lineage>
        <taxon>Bacteria</taxon>
        <taxon>Bacillati</taxon>
        <taxon>Bacillota</taxon>
        <taxon>Clostridia</taxon>
        <taxon>Eubacteriales</taxon>
        <taxon>Clostridiaceae</taxon>
        <taxon>Clostridium</taxon>
    </lineage>
</organism>
<protein>
    <submittedName>
        <fullName evidence="1">Uncharacterized protein</fullName>
    </submittedName>
</protein>
<dbReference type="EMBL" id="CAMTCP010000033">
    <property type="protein sequence ID" value="CAI3542163.1"/>
    <property type="molecule type" value="Genomic_DNA"/>
</dbReference>
<dbReference type="AlphaFoldDB" id="A0AAD1YC40"/>
<evidence type="ECO:0000313" key="1">
    <source>
        <dbReference type="EMBL" id="CAI3542163.1"/>
    </source>
</evidence>
<dbReference type="Proteomes" id="UP001189143">
    <property type="component" value="Unassembled WGS sequence"/>
</dbReference>
<proteinExistence type="predicted"/>
<gene>
    <name evidence="1" type="ORF">CNEO2_120096</name>
</gene>